<evidence type="ECO:0000313" key="2">
    <source>
        <dbReference type="EMBL" id="MBY4797251.1"/>
    </source>
</evidence>
<dbReference type="InterPro" id="IPR036597">
    <property type="entry name" value="Fido-like_dom_sf"/>
</dbReference>
<name>A0ABS7MIQ4_9ACTN</name>
<gene>
    <name evidence="2" type="ORF">K6V98_02575</name>
</gene>
<sequence length="121" mass="13359">MTVHYHTGKFPPKALNWERLADSLSRASNALARYDSFFEIIPDSEILISPLRAQEAVTSSRIEGTHATVSDVLVYEAGGGDFDAAQSDDILEVVNYRRALLLAQDMMRKLPISGSSAHRIP</sequence>
<dbReference type="Gene3D" id="1.10.3290.10">
    <property type="entry name" value="Fido-like domain"/>
    <property type="match status" value="1"/>
</dbReference>
<protein>
    <recommendedName>
        <fullName evidence="1">Fic/DOC N-terminal domain-containing protein</fullName>
    </recommendedName>
</protein>
<proteinExistence type="predicted"/>
<keyword evidence="3" id="KW-1185">Reference proteome</keyword>
<organism evidence="2 3">
    <name type="scientific">Collinsella ureilytica</name>
    <dbReference type="NCBI Taxonomy" id="2869515"/>
    <lineage>
        <taxon>Bacteria</taxon>
        <taxon>Bacillati</taxon>
        <taxon>Actinomycetota</taxon>
        <taxon>Coriobacteriia</taxon>
        <taxon>Coriobacteriales</taxon>
        <taxon>Coriobacteriaceae</taxon>
        <taxon>Collinsella</taxon>
    </lineage>
</organism>
<dbReference type="Pfam" id="PF13784">
    <property type="entry name" value="Fic_N"/>
    <property type="match status" value="1"/>
</dbReference>
<accession>A0ABS7MIQ4</accession>
<feature type="domain" description="Fic/DOC N-terminal" evidence="1">
    <location>
        <begin position="23"/>
        <end position="103"/>
    </location>
</feature>
<dbReference type="RefSeq" id="WP_222198976.1">
    <property type="nucleotide sequence ID" value="NZ_JAIMFO010000004.1"/>
</dbReference>
<evidence type="ECO:0000259" key="1">
    <source>
        <dbReference type="Pfam" id="PF13784"/>
    </source>
</evidence>
<evidence type="ECO:0000313" key="3">
    <source>
        <dbReference type="Proteomes" id="UP000700908"/>
    </source>
</evidence>
<dbReference type="EMBL" id="JAIMFO010000004">
    <property type="protein sequence ID" value="MBY4797251.1"/>
    <property type="molecule type" value="Genomic_DNA"/>
</dbReference>
<dbReference type="InterPro" id="IPR025758">
    <property type="entry name" value="Fic/DOC_N"/>
</dbReference>
<comment type="caution">
    <text evidence="2">The sequence shown here is derived from an EMBL/GenBank/DDBJ whole genome shotgun (WGS) entry which is preliminary data.</text>
</comment>
<reference evidence="2 3" key="1">
    <citation type="submission" date="2021-08" db="EMBL/GenBank/DDBJ databases">
        <title>Collinsella faecalis sp. nov. isolated from swine faeces.</title>
        <authorList>
            <person name="Oh B.S."/>
            <person name="Lee J.H."/>
        </authorList>
    </citation>
    <scope>NUCLEOTIDE SEQUENCE [LARGE SCALE GENOMIC DNA]</scope>
    <source>
        <strain evidence="2 3">AGMB00827</strain>
    </source>
</reference>
<dbReference type="Proteomes" id="UP000700908">
    <property type="component" value="Unassembled WGS sequence"/>
</dbReference>